<keyword evidence="2" id="KW-1003">Cell membrane</keyword>
<reference evidence="9" key="1">
    <citation type="journal article" date="2015" name="Nature">
        <title>Complex archaea that bridge the gap between prokaryotes and eukaryotes.</title>
        <authorList>
            <person name="Spang A."/>
            <person name="Saw J.H."/>
            <person name="Jorgensen S.L."/>
            <person name="Zaremba-Niedzwiedzka K."/>
            <person name="Martijn J."/>
            <person name="Lind A.E."/>
            <person name="van Eijk R."/>
            <person name="Schleper C."/>
            <person name="Guy L."/>
            <person name="Ettema T.J."/>
        </authorList>
    </citation>
    <scope>NUCLEOTIDE SEQUENCE</scope>
</reference>
<name>A0A0F9MZJ6_9ZZZZ</name>
<dbReference type="InterPro" id="IPR050250">
    <property type="entry name" value="Macrolide_Exporter_MacB"/>
</dbReference>
<dbReference type="GO" id="GO:0022857">
    <property type="term" value="F:transmembrane transporter activity"/>
    <property type="evidence" value="ECO:0007669"/>
    <property type="project" value="TreeGrafter"/>
</dbReference>
<evidence type="ECO:0000256" key="2">
    <source>
        <dbReference type="ARBA" id="ARBA00022475"/>
    </source>
</evidence>
<evidence type="ECO:0000256" key="4">
    <source>
        <dbReference type="ARBA" id="ARBA00022989"/>
    </source>
</evidence>
<keyword evidence="5 6" id="KW-0472">Membrane</keyword>
<keyword evidence="4 6" id="KW-1133">Transmembrane helix</keyword>
<dbReference type="Pfam" id="PF02687">
    <property type="entry name" value="FtsX"/>
    <property type="match status" value="1"/>
</dbReference>
<proteinExistence type="predicted"/>
<gene>
    <name evidence="9" type="ORF">LCGC14_1013510</name>
</gene>
<evidence type="ECO:0000259" key="8">
    <source>
        <dbReference type="Pfam" id="PF12704"/>
    </source>
</evidence>
<evidence type="ECO:0000256" key="1">
    <source>
        <dbReference type="ARBA" id="ARBA00004651"/>
    </source>
</evidence>
<dbReference type="PANTHER" id="PTHR30572">
    <property type="entry name" value="MEMBRANE COMPONENT OF TRANSPORTER-RELATED"/>
    <property type="match status" value="1"/>
</dbReference>
<dbReference type="InterPro" id="IPR003838">
    <property type="entry name" value="ABC3_permease_C"/>
</dbReference>
<dbReference type="InterPro" id="IPR025857">
    <property type="entry name" value="MacB_PCD"/>
</dbReference>
<sequence>MFIHYLDLSWRSFKRTPLVSFLMVLAIAIGIGITMTSLSVYHMMSADPIPEKSSQLYSVQLQTMDDGSTWWTEDNMPLQLTYQDAENLLNAPTSEKKVAMMRTGFSVYLDSDKIKPFIGNARMTTTDFFSMFNLSFLYGGAWSKEQENSAAPVVVITQEINDKLFAGQNSVGELIYLDDASYQVVGVINHWPLNIKYYDLNNGAFNQVEELFMPFSLIKAKELVSWGNSNGWKHENTPTFADKLQSEQVWIQFWAELNTFEQKQAYQNYLLAYMQEQQKRGRFNRKELEYKLRDVNQWMQYNNVVTEDNKILVGLSFMFLGVCLANILGLLLAKFLRRAPEVGVRRALGASKRQIFLQHLVEVAMLGFIGGMLGIVLAQLGLIGVGQSYDYYENLATMDLTMLLSAPLIAITTCILAGLYPAWLVCKTNPAIYLKSQ</sequence>
<feature type="domain" description="ABC3 transporter permease C-terminal" evidence="7">
    <location>
        <begin position="315"/>
        <end position="430"/>
    </location>
</feature>
<keyword evidence="3 6" id="KW-0812">Transmembrane</keyword>
<feature type="transmembrane region" description="Helical" evidence="6">
    <location>
        <begin position="311"/>
        <end position="336"/>
    </location>
</feature>
<evidence type="ECO:0000313" key="9">
    <source>
        <dbReference type="EMBL" id="KKN12730.1"/>
    </source>
</evidence>
<feature type="transmembrane region" description="Helical" evidence="6">
    <location>
        <begin position="402"/>
        <end position="426"/>
    </location>
</feature>
<comment type="caution">
    <text evidence="9">The sequence shown here is derived from an EMBL/GenBank/DDBJ whole genome shotgun (WGS) entry which is preliminary data.</text>
</comment>
<dbReference type="AlphaFoldDB" id="A0A0F9MZJ6"/>
<organism evidence="9">
    <name type="scientific">marine sediment metagenome</name>
    <dbReference type="NCBI Taxonomy" id="412755"/>
    <lineage>
        <taxon>unclassified sequences</taxon>
        <taxon>metagenomes</taxon>
        <taxon>ecological metagenomes</taxon>
    </lineage>
</organism>
<evidence type="ECO:0000259" key="7">
    <source>
        <dbReference type="Pfam" id="PF02687"/>
    </source>
</evidence>
<feature type="domain" description="MacB-like periplasmic core" evidence="8">
    <location>
        <begin position="20"/>
        <end position="220"/>
    </location>
</feature>
<feature type="transmembrane region" description="Helical" evidence="6">
    <location>
        <begin position="356"/>
        <end position="382"/>
    </location>
</feature>
<protein>
    <recommendedName>
        <fullName evidence="10">ABC3 transporter permease protein domain-containing protein</fullName>
    </recommendedName>
</protein>
<dbReference type="EMBL" id="LAZR01003999">
    <property type="protein sequence ID" value="KKN12730.1"/>
    <property type="molecule type" value="Genomic_DNA"/>
</dbReference>
<feature type="transmembrane region" description="Helical" evidence="6">
    <location>
        <begin position="21"/>
        <end position="44"/>
    </location>
</feature>
<evidence type="ECO:0000256" key="5">
    <source>
        <dbReference type="ARBA" id="ARBA00023136"/>
    </source>
</evidence>
<dbReference type="PANTHER" id="PTHR30572:SF18">
    <property type="entry name" value="ABC-TYPE MACROLIDE FAMILY EXPORT SYSTEM PERMEASE COMPONENT 2"/>
    <property type="match status" value="1"/>
</dbReference>
<evidence type="ECO:0008006" key="10">
    <source>
        <dbReference type="Google" id="ProtNLM"/>
    </source>
</evidence>
<comment type="subcellular location">
    <subcellularLocation>
        <location evidence="1">Cell membrane</location>
        <topology evidence="1">Multi-pass membrane protein</topology>
    </subcellularLocation>
</comment>
<dbReference type="Pfam" id="PF12704">
    <property type="entry name" value="MacB_PCD"/>
    <property type="match status" value="1"/>
</dbReference>
<evidence type="ECO:0000256" key="6">
    <source>
        <dbReference type="SAM" id="Phobius"/>
    </source>
</evidence>
<accession>A0A0F9MZJ6</accession>
<evidence type="ECO:0000256" key="3">
    <source>
        <dbReference type="ARBA" id="ARBA00022692"/>
    </source>
</evidence>
<dbReference type="GO" id="GO:0005886">
    <property type="term" value="C:plasma membrane"/>
    <property type="evidence" value="ECO:0007669"/>
    <property type="project" value="UniProtKB-SubCell"/>
</dbReference>